<reference evidence="2" key="1">
    <citation type="journal article" date="2019" name="Int. J. Syst. Evol. Microbiol.">
        <title>The Global Catalogue of Microorganisms (GCM) 10K type strain sequencing project: providing services to taxonomists for standard genome sequencing and annotation.</title>
        <authorList>
            <consortium name="The Broad Institute Genomics Platform"/>
            <consortium name="The Broad Institute Genome Sequencing Center for Infectious Disease"/>
            <person name="Wu L."/>
            <person name="Ma J."/>
        </authorList>
    </citation>
    <scope>NUCLEOTIDE SEQUENCE [LARGE SCALE GENOMIC DNA]</scope>
    <source>
        <strain evidence="2">NBRC 105830</strain>
    </source>
</reference>
<comment type="caution">
    <text evidence="1">The sequence shown here is derived from an EMBL/GenBank/DDBJ whole genome shotgun (WGS) entry which is preliminary data.</text>
</comment>
<dbReference type="EMBL" id="BSUJ01000001">
    <property type="protein sequence ID" value="GMA18652.1"/>
    <property type="molecule type" value="Genomic_DNA"/>
</dbReference>
<protein>
    <submittedName>
        <fullName evidence="1">Uncharacterized protein</fullName>
    </submittedName>
</protein>
<evidence type="ECO:0000313" key="2">
    <source>
        <dbReference type="Proteomes" id="UP001157109"/>
    </source>
</evidence>
<sequence>MVAAQSVNGTIFVRQSSSRQVSIVSSDAVRDSLLATLLG</sequence>
<evidence type="ECO:0000313" key="1">
    <source>
        <dbReference type="EMBL" id="GMA18652.1"/>
    </source>
</evidence>
<dbReference type="Proteomes" id="UP001157109">
    <property type="component" value="Unassembled WGS sequence"/>
</dbReference>
<gene>
    <name evidence="1" type="ORF">GCM10025862_06730</name>
</gene>
<accession>A0ABQ6HKG4</accession>
<keyword evidence="2" id="KW-1185">Reference proteome</keyword>
<organism evidence="1 2">
    <name type="scientific">Arsenicicoccus piscis</name>
    <dbReference type="NCBI Taxonomy" id="673954"/>
    <lineage>
        <taxon>Bacteria</taxon>
        <taxon>Bacillati</taxon>
        <taxon>Actinomycetota</taxon>
        <taxon>Actinomycetes</taxon>
        <taxon>Micrococcales</taxon>
        <taxon>Intrasporangiaceae</taxon>
        <taxon>Arsenicicoccus</taxon>
    </lineage>
</organism>
<name>A0ABQ6HKG4_9MICO</name>
<proteinExistence type="predicted"/>